<feature type="transmembrane region" description="Helical" evidence="6">
    <location>
        <begin position="145"/>
        <end position="165"/>
    </location>
</feature>
<feature type="transmembrane region" description="Helical" evidence="6">
    <location>
        <begin position="298"/>
        <end position="324"/>
    </location>
</feature>
<dbReference type="EMBL" id="JAYWVC010000395">
    <property type="protein sequence ID" value="MED7828476.1"/>
    <property type="molecule type" value="Genomic_DNA"/>
</dbReference>
<keyword evidence="2" id="KW-1003">Cell membrane</keyword>
<evidence type="ECO:0000313" key="8">
    <source>
        <dbReference type="Proteomes" id="UP001333996"/>
    </source>
</evidence>
<comment type="caution">
    <text evidence="7">The sequence shown here is derived from an EMBL/GenBank/DDBJ whole genome shotgun (WGS) entry which is preliminary data.</text>
</comment>
<evidence type="ECO:0000256" key="3">
    <source>
        <dbReference type="ARBA" id="ARBA00022692"/>
    </source>
</evidence>
<feature type="transmembrane region" description="Helical" evidence="6">
    <location>
        <begin position="393"/>
        <end position="412"/>
    </location>
</feature>
<name>A0ABU7FWK7_9ACTN</name>
<comment type="subcellular location">
    <subcellularLocation>
        <location evidence="1">Cell membrane</location>
        <topology evidence="1">Multi-pass membrane protein</topology>
    </subcellularLocation>
</comment>
<feature type="transmembrane region" description="Helical" evidence="6">
    <location>
        <begin position="366"/>
        <end position="387"/>
    </location>
</feature>
<protein>
    <submittedName>
        <fullName evidence="7">Oligosaccharide flippase family protein</fullName>
    </submittedName>
</protein>
<dbReference type="PANTHER" id="PTHR30250">
    <property type="entry name" value="PST FAMILY PREDICTED COLANIC ACID TRANSPORTER"/>
    <property type="match status" value="1"/>
</dbReference>
<evidence type="ECO:0000256" key="6">
    <source>
        <dbReference type="SAM" id="Phobius"/>
    </source>
</evidence>
<feature type="transmembrane region" description="Helical" evidence="6">
    <location>
        <begin position="171"/>
        <end position="195"/>
    </location>
</feature>
<keyword evidence="8" id="KW-1185">Reference proteome</keyword>
<reference evidence="7" key="1">
    <citation type="submission" date="2024-01" db="EMBL/GenBank/DDBJ databases">
        <title>First draft genome sequence data of TA4-1, the type strain of Gram-positive actinobacterium Streptomyces chiangmaiensis.</title>
        <authorList>
            <person name="Yasawong M."/>
            <person name="Nantapong N."/>
        </authorList>
    </citation>
    <scope>NUCLEOTIDE SEQUENCE</scope>
    <source>
        <strain evidence="7">TA4-1</strain>
    </source>
</reference>
<feature type="transmembrane region" description="Helical" evidence="6">
    <location>
        <begin position="112"/>
        <end position="133"/>
    </location>
</feature>
<evidence type="ECO:0000256" key="4">
    <source>
        <dbReference type="ARBA" id="ARBA00022989"/>
    </source>
</evidence>
<keyword evidence="4 6" id="KW-1133">Transmembrane helix</keyword>
<feature type="transmembrane region" description="Helical" evidence="6">
    <location>
        <begin position="70"/>
        <end position="92"/>
    </location>
</feature>
<evidence type="ECO:0000256" key="2">
    <source>
        <dbReference type="ARBA" id="ARBA00022475"/>
    </source>
</evidence>
<proteinExistence type="predicted"/>
<organism evidence="7 8">
    <name type="scientific">Streptomyces chiangmaiensis</name>
    <dbReference type="NCBI Taxonomy" id="766497"/>
    <lineage>
        <taxon>Bacteria</taxon>
        <taxon>Bacillati</taxon>
        <taxon>Actinomycetota</taxon>
        <taxon>Actinomycetes</taxon>
        <taxon>Kitasatosporales</taxon>
        <taxon>Streptomycetaceae</taxon>
        <taxon>Streptomyces</taxon>
    </lineage>
</organism>
<evidence type="ECO:0000313" key="7">
    <source>
        <dbReference type="EMBL" id="MED7828476.1"/>
    </source>
</evidence>
<sequence length="419" mass="44567">MGARGISLLVSLVMVPAVARELGPGEFGLWLNLTTAYTTLAVFDLGVGPAVMGQVSAARGHGDGLHMRRVVSTAFVFLAVTALALILVSGALTRFIDWSGVLGVQHEVPGELVRQLVFAVTATAALSLPFAIAGRVYQAIQRSHVTALSTTLGVVLQAGTLFWVMALAPDLHYLFVVFLTTSLAAGVTTTVLLLTRSAPELRPRWRYVDRGITLQLAREGVQFFLLNVIGIVSFRADAFLVGHYLGAASVPAYLLPLNIFALIPTFTMMFLTPLWPAYREAWARGDGAWVRSAYVRSVAFVTTASVLASGALVVVAPSILRMWLGVKAVSPSTGQLAALACYAVLMSTSSAVGVFLNGLGALRPQLCFASVMAVVNLGASIWSLRHIGLSGPLWATVVTQTLLGLAPCMIYVRRRLSVS</sequence>
<dbReference type="Pfam" id="PF01943">
    <property type="entry name" value="Polysacc_synt"/>
    <property type="match status" value="1"/>
</dbReference>
<dbReference type="Proteomes" id="UP001333996">
    <property type="component" value="Unassembled WGS sequence"/>
</dbReference>
<feature type="transmembrane region" description="Helical" evidence="6">
    <location>
        <begin position="216"/>
        <end position="234"/>
    </location>
</feature>
<dbReference type="PANTHER" id="PTHR30250:SF26">
    <property type="entry name" value="PSMA PROTEIN"/>
    <property type="match status" value="1"/>
</dbReference>
<dbReference type="RefSeq" id="WP_329512817.1">
    <property type="nucleotide sequence ID" value="NZ_BAAAYZ010000292.1"/>
</dbReference>
<keyword evidence="5 6" id="KW-0472">Membrane</keyword>
<feature type="transmembrane region" description="Helical" evidence="6">
    <location>
        <begin position="336"/>
        <end position="359"/>
    </location>
</feature>
<accession>A0ABU7FWK7</accession>
<keyword evidence="3 6" id="KW-0812">Transmembrane</keyword>
<evidence type="ECO:0000256" key="5">
    <source>
        <dbReference type="ARBA" id="ARBA00023136"/>
    </source>
</evidence>
<gene>
    <name evidence="7" type="ORF">VXC91_43145</name>
</gene>
<evidence type="ECO:0000256" key="1">
    <source>
        <dbReference type="ARBA" id="ARBA00004651"/>
    </source>
</evidence>
<feature type="transmembrane region" description="Helical" evidence="6">
    <location>
        <begin position="254"/>
        <end position="278"/>
    </location>
</feature>
<dbReference type="InterPro" id="IPR002797">
    <property type="entry name" value="Polysacc_synth"/>
</dbReference>
<dbReference type="InterPro" id="IPR050833">
    <property type="entry name" value="Poly_Biosynth_Transport"/>
</dbReference>